<feature type="region of interest" description="Disordered" evidence="1">
    <location>
        <begin position="1"/>
        <end position="26"/>
    </location>
</feature>
<protein>
    <submittedName>
        <fullName evidence="2">Uncharacterized protein</fullName>
    </submittedName>
</protein>
<dbReference type="EMBL" id="HBUF01571119">
    <property type="protein sequence ID" value="CAG6766597.1"/>
    <property type="molecule type" value="Transcribed_RNA"/>
</dbReference>
<dbReference type="EMBL" id="HBUF01410608">
    <property type="protein sequence ID" value="CAG6738975.1"/>
    <property type="molecule type" value="Transcribed_RNA"/>
</dbReference>
<organism evidence="2">
    <name type="scientific">Cacopsylla melanoneura</name>
    <dbReference type="NCBI Taxonomy" id="428564"/>
    <lineage>
        <taxon>Eukaryota</taxon>
        <taxon>Metazoa</taxon>
        <taxon>Ecdysozoa</taxon>
        <taxon>Arthropoda</taxon>
        <taxon>Hexapoda</taxon>
        <taxon>Insecta</taxon>
        <taxon>Pterygota</taxon>
        <taxon>Neoptera</taxon>
        <taxon>Paraneoptera</taxon>
        <taxon>Hemiptera</taxon>
        <taxon>Sternorrhyncha</taxon>
        <taxon>Psylloidea</taxon>
        <taxon>Psyllidae</taxon>
        <taxon>Psyllinae</taxon>
        <taxon>Cacopsylla</taxon>
    </lineage>
</organism>
<feature type="compositionally biased region" description="Basic and acidic residues" evidence="1">
    <location>
        <begin position="10"/>
        <end position="21"/>
    </location>
</feature>
<proteinExistence type="predicted"/>
<dbReference type="EMBL" id="HBUF01410609">
    <property type="protein sequence ID" value="CAG6738977.1"/>
    <property type="molecule type" value="Transcribed_RNA"/>
</dbReference>
<name>A0A8D9ALJ6_9HEMI</name>
<evidence type="ECO:0000256" key="1">
    <source>
        <dbReference type="SAM" id="MobiDB-lite"/>
    </source>
</evidence>
<accession>A0A8D9ALJ6</accession>
<sequence length="99" mass="10621">MGAHRLHLPRAGDKSRLRDEVSPQWNPRSLDCSASLCSEEPALPQTTGGTWCSACATDDCVTRCSSQTITTQTIGSALSLTERHLVASWRTSQSDASAT</sequence>
<dbReference type="EMBL" id="HBUF01197047">
    <property type="protein sequence ID" value="CAG6660460.1"/>
    <property type="molecule type" value="Transcribed_RNA"/>
</dbReference>
<dbReference type="EMBL" id="HBUF01197048">
    <property type="protein sequence ID" value="CAG6660462.1"/>
    <property type="molecule type" value="Transcribed_RNA"/>
</dbReference>
<dbReference type="EMBL" id="HBUF01571120">
    <property type="protein sequence ID" value="CAG6766599.1"/>
    <property type="molecule type" value="Transcribed_RNA"/>
</dbReference>
<dbReference type="AlphaFoldDB" id="A0A8D9ALJ6"/>
<reference evidence="2" key="1">
    <citation type="submission" date="2021-05" db="EMBL/GenBank/DDBJ databases">
        <authorList>
            <person name="Alioto T."/>
            <person name="Alioto T."/>
            <person name="Gomez Garrido J."/>
        </authorList>
    </citation>
    <scope>NUCLEOTIDE SEQUENCE</scope>
</reference>
<evidence type="ECO:0000313" key="2">
    <source>
        <dbReference type="EMBL" id="CAG6766597.1"/>
    </source>
</evidence>
<dbReference type="EMBL" id="HBUF01410610">
    <property type="protein sequence ID" value="CAG6738979.1"/>
    <property type="molecule type" value="Transcribed_RNA"/>
</dbReference>